<reference evidence="2 3" key="2">
    <citation type="journal article" date="2023" name="Mol. Biol. Evol.">
        <title>Genomics of Secondarily Temperate Adaptation in the Only Non-Antarctic Icefish.</title>
        <authorList>
            <person name="Rivera-Colon A.G."/>
            <person name="Rayamajhi N."/>
            <person name="Minhas B.F."/>
            <person name="Madrigal G."/>
            <person name="Bilyk K.T."/>
            <person name="Yoon V."/>
            <person name="Hune M."/>
            <person name="Gregory S."/>
            <person name="Cheng C.H.C."/>
            <person name="Catchen J.M."/>
        </authorList>
    </citation>
    <scope>NUCLEOTIDE SEQUENCE [LARGE SCALE GENOMIC DNA]</scope>
    <source>
        <strain evidence="2">JMC-PN-2008</strain>
    </source>
</reference>
<sequence>MEDIKEAVLAVLPSLPEEKVQMLLNNLASIGVESKSDLQFIKEEDLLANITPIQCRRLLSAWQTLDQMEYVTLTAVDHSDIVLSTTTEDPPSSESENTTASSSNTSRMSVNLSFWHENFSVPWNRMPPGIATAISLEKRPSAKDRREMLRILVDEMRLTEPNPSKSQCQTIAKMIVKQHPKSFADVMRDGTVICSGYGSLLTQLKTRVEHVNRGNALSRRRKPKRVSDAPEDIARGPADQYGCVRWQPNCPPGETVVGLEGKKTEMKDLYHTEGPAGAERGYVIQLMKTTYYLQRKHINACPPPSVSELKSEWPYLFIPRELYSHFNLLTDINILGKMEQAMEEKGKLILRFFQHRPAGTSADEVGRILVKYSKEEKCDPCPCVILLLMAHFKEKSEGLILQTDVFSTAVDVERTILLPASPRLIVLGDVLTATNWMLSIEGHVVVGPHQNIVAGLAALFACYYAFNLVYQEEASNTLEFIQRCFLGINPTSGTKATKWISPRSGKVQEKRNSNVNLHVSALLKRLMDFEWL</sequence>
<dbReference type="PANTHER" id="PTHR31025">
    <property type="entry name" value="SI:CH211-196P9.1-RELATED"/>
    <property type="match status" value="1"/>
</dbReference>
<dbReference type="AlphaFoldDB" id="A0AAN7XSL5"/>
<feature type="region of interest" description="Disordered" evidence="1">
    <location>
        <begin position="84"/>
        <end position="104"/>
    </location>
</feature>
<feature type="region of interest" description="Disordered" evidence="1">
    <location>
        <begin position="212"/>
        <end position="234"/>
    </location>
</feature>
<name>A0AAN7XSL5_ELEMC</name>
<protein>
    <submittedName>
        <fullName evidence="2">Uncharacterized protein</fullName>
    </submittedName>
</protein>
<proteinExistence type="predicted"/>
<reference evidence="2 3" key="1">
    <citation type="journal article" date="2023" name="Genes (Basel)">
        <title>Chromosome-Level Genome Assembly and Circadian Gene Repertoire of the Patagonia Blennie Eleginops maclovinus-The Closest Ancestral Proxy of Antarctic Cryonotothenioids.</title>
        <authorList>
            <person name="Cheng C.C."/>
            <person name="Rivera-Colon A.G."/>
            <person name="Minhas B.F."/>
            <person name="Wilson L."/>
            <person name="Rayamajhi N."/>
            <person name="Vargas-Chacoff L."/>
            <person name="Catchen J.M."/>
        </authorList>
    </citation>
    <scope>NUCLEOTIDE SEQUENCE [LARGE SCALE GENOMIC DNA]</scope>
    <source>
        <strain evidence="2">JMC-PN-2008</strain>
    </source>
</reference>
<dbReference type="EMBL" id="JAUZQC010000009">
    <property type="protein sequence ID" value="KAK5866617.1"/>
    <property type="molecule type" value="Genomic_DNA"/>
</dbReference>
<gene>
    <name evidence="2" type="ORF">PBY51_020793</name>
</gene>
<feature type="compositionally biased region" description="Basic and acidic residues" evidence="1">
    <location>
        <begin position="225"/>
        <end position="234"/>
    </location>
</feature>
<evidence type="ECO:0000256" key="1">
    <source>
        <dbReference type="SAM" id="MobiDB-lite"/>
    </source>
</evidence>
<dbReference type="Proteomes" id="UP001346869">
    <property type="component" value="Unassembled WGS sequence"/>
</dbReference>
<dbReference type="PANTHER" id="PTHR31025:SF30">
    <property type="entry name" value="SI:DKEY-15H8.17"/>
    <property type="match status" value="1"/>
</dbReference>
<accession>A0AAN7XSL5</accession>
<keyword evidence="3" id="KW-1185">Reference proteome</keyword>
<organism evidence="2 3">
    <name type="scientific">Eleginops maclovinus</name>
    <name type="common">Patagonian blennie</name>
    <name type="synonym">Eleginus maclovinus</name>
    <dbReference type="NCBI Taxonomy" id="56733"/>
    <lineage>
        <taxon>Eukaryota</taxon>
        <taxon>Metazoa</taxon>
        <taxon>Chordata</taxon>
        <taxon>Craniata</taxon>
        <taxon>Vertebrata</taxon>
        <taxon>Euteleostomi</taxon>
        <taxon>Actinopterygii</taxon>
        <taxon>Neopterygii</taxon>
        <taxon>Teleostei</taxon>
        <taxon>Neoteleostei</taxon>
        <taxon>Acanthomorphata</taxon>
        <taxon>Eupercaria</taxon>
        <taxon>Perciformes</taxon>
        <taxon>Notothenioidei</taxon>
        <taxon>Eleginopidae</taxon>
        <taxon>Eleginops</taxon>
    </lineage>
</organism>
<evidence type="ECO:0000313" key="3">
    <source>
        <dbReference type="Proteomes" id="UP001346869"/>
    </source>
</evidence>
<comment type="caution">
    <text evidence="2">The sequence shown here is derived from an EMBL/GenBank/DDBJ whole genome shotgun (WGS) entry which is preliminary data.</text>
</comment>
<evidence type="ECO:0000313" key="2">
    <source>
        <dbReference type="EMBL" id="KAK5866617.1"/>
    </source>
</evidence>